<dbReference type="SUPFAM" id="SSF48371">
    <property type="entry name" value="ARM repeat"/>
    <property type="match status" value="1"/>
</dbReference>
<dbReference type="InterPro" id="IPR003613">
    <property type="entry name" value="Ubox_domain"/>
</dbReference>
<dbReference type="PANTHER" id="PTHR22849">
    <property type="entry name" value="WDSAM1 PROTEIN"/>
    <property type="match status" value="1"/>
</dbReference>
<comment type="catalytic activity">
    <reaction evidence="1 5">
        <text>S-ubiquitinyl-[E2 ubiquitin-conjugating enzyme]-L-cysteine + [acceptor protein]-L-lysine = [E2 ubiquitin-conjugating enzyme]-L-cysteine + N(6)-ubiquitinyl-[acceptor protein]-L-lysine.</text>
        <dbReference type="EC" id="2.3.2.27"/>
    </reaction>
</comment>
<dbReference type="FunFam" id="3.30.40.10:FF:000442">
    <property type="entry name" value="RING-type E3 ubiquitin transferase"/>
    <property type="match status" value="1"/>
</dbReference>
<dbReference type="Gene3D" id="3.30.40.10">
    <property type="entry name" value="Zinc/RING finger domain, C3HC4 (zinc finger)"/>
    <property type="match status" value="1"/>
</dbReference>
<dbReference type="FunCoup" id="A0A5E4EV33">
    <property type="interactions" value="28"/>
</dbReference>
<feature type="domain" description="U-box" evidence="6">
    <location>
        <begin position="27"/>
        <end position="101"/>
    </location>
</feature>
<dbReference type="InterPro" id="IPR058678">
    <property type="entry name" value="ARM_PUB"/>
</dbReference>
<dbReference type="SMART" id="SM00504">
    <property type="entry name" value="Ubox"/>
    <property type="match status" value="1"/>
</dbReference>
<dbReference type="PANTHER" id="PTHR22849:SF119">
    <property type="entry name" value="U-BOX DOMAIN-CONTAINING PROTEIN"/>
    <property type="match status" value="1"/>
</dbReference>
<dbReference type="Gene3D" id="1.25.10.10">
    <property type="entry name" value="Leucine-rich Repeat Variant"/>
    <property type="match status" value="1"/>
</dbReference>
<dbReference type="EMBL" id="CABIKO010000037">
    <property type="protein sequence ID" value="VVA19564.1"/>
    <property type="molecule type" value="Genomic_DNA"/>
</dbReference>
<evidence type="ECO:0000256" key="1">
    <source>
        <dbReference type="ARBA" id="ARBA00000900"/>
    </source>
</evidence>
<dbReference type="Pfam" id="PF04564">
    <property type="entry name" value="U-box"/>
    <property type="match status" value="1"/>
</dbReference>
<dbReference type="PROSITE" id="PS51698">
    <property type="entry name" value="U_BOX"/>
    <property type="match status" value="1"/>
</dbReference>
<dbReference type="UniPathway" id="UPA00143"/>
<dbReference type="InterPro" id="IPR016024">
    <property type="entry name" value="ARM-type_fold"/>
</dbReference>
<dbReference type="InterPro" id="IPR011989">
    <property type="entry name" value="ARM-like"/>
</dbReference>
<accession>A0A5E4EV33</accession>
<dbReference type="EC" id="2.3.2.27" evidence="5"/>
<name>A0A5E4EV33_PRUDU</name>
<dbReference type="GO" id="GO:0016567">
    <property type="term" value="P:protein ubiquitination"/>
    <property type="evidence" value="ECO:0007669"/>
    <property type="project" value="UniProtKB-UniRule"/>
</dbReference>
<evidence type="ECO:0000259" key="6">
    <source>
        <dbReference type="PROSITE" id="PS51698"/>
    </source>
</evidence>
<evidence type="ECO:0000313" key="8">
    <source>
        <dbReference type="Proteomes" id="UP000327085"/>
    </source>
</evidence>
<evidence type="ECO:0000313" key="7">
    <source>
        <dbReference type="EMBL" id="VVA19564.1"/>
    </source>
</evidence>
<dbReference type="CDD" id="cd16664">
    <property type="entry name" value="RING-Ubox_PUB"/>
    <property type="match status" value="1"/>
</dbReference>
<evidence type="ECO:0000256" key="3">
    <source>
        <dbReference type="ARBA" id="ARBA00022679"/>
    </source>
</evidence>
<dbReference type="GO" id="GO:0061630">
    <property type="term" value="F:ubiquitin protein ligase activity"/>
    <property type="evidence" value="ECO:0007669"/>
    <property type="project" value="UniProtKB-UniRule"/>
</dbReference>
<protein>
    <recommendedName>
        <fullName evidence="5 6">U-box domain-containing protein</fullName>
        <ecNumber evidence="5">2.3.2.27</ecNumber>
    </recommendedName>
    <alternativeName>
        <fullName evidence="5">RING-type E3 ubiquitin transferase PUB</fullName>
    </alternativeName>
</protein>
<proteinExistence type="predicted"/>
<keyword evidence="4 5" id="KW-0833">Ubl conjugation pathway</keyword>
<sequence>MVLGWTRRRTGHGTKKKQPRDLDMEALIPNHFLCPISLDLMKDPVTLSSGITYDRQSIDTWLEAGNFTCPVTNQVLRNFDQIPNHSLRRMIQEWCTQNKHYGIERVPTPRIPVLPMEVSEILFSIGASARRLDQHGCLECVHKIKKWGAESERNKRCISENGTASVLAGAFDSFATDCIKRNATVCEEILSALSWMLPAFDEEAHKYLGSQASLHGMVWFLKMSDDLSVKQNAILALKELLACHDRNKHVDALAEIGGVNEVLFDFIREKISPTITKASLMVVFYLVSSSSSSSSSSKSSEKIKSAFLEMGLVSILLEILVDSERGICERALGVLDSLCDFQDGREKAYANALTIPVLVKKILRVSEMATEYSISAIWKLCKCASSQEERVLVEALQVGTFQKLLLVLQVRCGDDNTKEKTTELLKLLNPYRAGLECIESVDFKNIRRSF</sequence>
<evidence type="ECO:0000256" key="4">
    <source>
        <dbReference type="ARBA" id="ARBA00022786"/>
    </source>
</evidence>
<gene>
    <name evidence="7" type="ORF">ALMOND_2B030490</name>
</gene>
<organism evidence="7 8">
    <name type="scientific">Prunus dulcis</name>
    <name type="common">Almond</name>
    <name type="synonym">Amygdalus dulcis</name>
    <dbReference type="NCBI Taxonomy" id="3755"/>
    <lineage>
        <taxon>Eukaryota</taxon>
        <taxon>Viridiplantae</taxon>
        <taxon>Streptophyta</taxon>
        <taxon>Embryophyta</taxon>
        <taxon>Tracheophyta</taxon>
        <taxon>Spermatophyta</taxon>
        <taxon>Magnoliopsida</taxon>
        <taxon>eudicotyledons</taxon>
        <taxon>Gunneridae</taxon>
        <taxon>Pentapetalae</taxon>
        <taxon>rosids</taxon>
        <taxon>fabids</taxon>
        <taxon>Rosales</taxon>
        <taxon>Rosaceae</taxon>
        <taxon>Amygdaloideae</taxon>
        <taxon>Amygdaleae</taxon>
        <taxon>Prunus</taxon>
    </lineage>
</organism>
<dbReference type="InterPro" id="IPR013083">
    <property type="entry name" value="Znf_RING/FYVE/PHD"/>
</dbReference>
<dbReference type="OMA" id="IPNHFLC"/>
<reference evidence="8" key="1">
    <citation type="journal article" date="2020" name="Plant J.">
        <title>Transposons played a major role in the diversification between the closely related almond and peach genomes: results from the almond genome sequence.</title>
        <authorList>
            <person name="Alioto T."/>
            <person name="Alexiou K.G."/>
            <person name="Bardil A."/>
            <person name="Barteri F."/>
            <person name="Castanera R."/>
            <person name="Cruz F."/>
            <person name="Dhingra A."/>
            <person name="Duval H."/>
            <person name="Fernandez I Marti A."/>
            <person name="Frias L."/>
            <person name="Galan B."/>
            <person name="Garcia J.L."/>
            <person name="Howad W."/>
            <person name="Gomez-Garrido J."/>
            <person name="Gut M."/>
            <person name="Julca I."/>
            <person name="Morata J."/>
            <person name="Puigdomenech P."/>
            <person name="Ribeca P."/>
            <person name="Rubio Cabetas M.J."/>
            <person name="Vlasova A."/>
            <person name="Wirthensohn M."/>
            <person name="Garcia-Mas J."/>
            <person name="Gabaldon T."/>
            <person name="Casacuberta J.M."/>
            <person name="Arus P."/>
        </authorList>
    </citation>
    <scope>NUCLEOTIDE SEQUENCE [LARGE SCALE GENOMIC DNA]</scope>
    <source>
        <strain evidence="8">cv. Texas</strain>
    </source>
</reference>
<dbReference type="Pfam" id="PF25598">
    <property type="entry name" value="ARM_PUB"/>
    <property type="match status" value="1"/>
</dbReference>
<dbReference type="Gramene" id="VVA19564">
    <property type="protein sequence ID" value="VVA19564"/>
    <property type="gene ID" value="Prudul26B030490"/>
</dbReference>
<comment type="pathway">
    <text evidence="2 5">Protein modification; protein ubiquitination.</text>
</comment>
<keyword evidence="3 5" id="KW-0808">Transferase</keyword>
<evidence type="ECO:0000256" key="2">
    <source>
        <dbReference type="ARBA" id="ARBA00004906"/>
    </source>
</evidence>
<dbReference type="InterPro" id="IPR045210">
    <property type="entry name" value="RING-Ubox_PUB"/>
</dbReference>
<dbReference type="AlphaFoldDB" id="A0A5E4EV33"/>
<comment type="function">
    <text evidence="5">Functions as an E3 ubiquitin ligase.</text>
</comment>
<dbReference type="InterPro" id="IPR045185">
    <property type="entry name" value="PUB22/23/24-like"/>
</dbReference>
<dbReference type="SUPFAM" id="SSF57850">
    <property type="entry name" value="RING/U-box"/>
    <property type="match status" value="1"/>
</dbReference>
<evidence type="ECO:0000256" key="5">
    <source>
        <dbReference type="RuleBase" id="RU369093"/>
    </source>
</evidence>
<dbReference type="InParanoid" id="A0A5E4EV33"/>
<dbReference type="Proteomes" id="UP000327085">
    <property type="component" value="Chromosome 5"/>
</dbReference>